<dbReference type="PANTHER" id="PTHR43669:SF3">
    <property type="entry name" value="ALCOHOL DEHYDROGENASE, PUTATIVE (AFU_ORTHOLOGUE AFUA_3G03445)-RELATED"/>
    <property type="match status" value="1"/>
</dbReference>
<dbReference type="GO" id="GO:0016491">
    <property type="term" value="F:oxidoreductase activity"/>
    <property type="evidence" value="ECO:0007669"/>
    <property type="project" value="UniProtKB-KW"/>
</dbReference>
<reference evidence="3" key="1">
    <citation type="journal article" date="2020" name="Stud. Mycol.">
        <title>101 Dothideomycetes genomes: a test case for predicting lifestyles and emergence of pathogens.</title>
        <authorList>
            <person name="Haridas S."/>
            <person name="Albert R."/>
            <person name="Binder M."/>
            <person name="Bloem J."/>
            <person name="Labutti K."/>
            <person name="Salamov A."/>
            <person name="Andreopoulos B."/>
            <person name="Baker S."/>
            <person name="Barry K."/>
            <person name="Bills G."/>
            <person name="Bluhm B."/>
            <person name="Cannon C."/>
            <person name="Castanera R."/>
            <person name="Culley D."/>
            <person name="Daum C."/>
            <person name="Ezra D."/>
            <person name="Gonzalez J."/>
            <person name="Henrissat B."/>
            <person name="Kuo A."/>
            <person name="Liang C."/>
            <person name="Lipzen A."/>
            <person name="Lutzoni F."/>
            <person name="Magnuson J."/>
            <person name="Mondo S."/>
            <person name="Nolan M."/>
            <person name="Ohm R."/>
            <person name="Pangilinan J."/>
            <person name="Park H.-J."/>
            <person name="Ramirez L."/>
            <person name="Alfaro M."/>
            <person name="Sun H."/>
            <person name="Tritt A."/>
            <person name="Yoshinaga Y."/>
            <person name="Zwiers L.-H."/>
            <person name="Turgeon B."/>
            <person name="Goodwin S."/>
            <person name="Spatafora J."/>
            <person name="Crous P."/>
            <person name="Grigoriev I."/>
        </authorList>
    </citation>
    <scope>NUCLEOTIDE SEQUENCE</scope>
    <source>
        <strain evidence="3">CBS 379.55</strain>
    </source>
</reference>
<dbReference type="SUPFAM" id="SSF51735">
    <property type="entry name" value="NAD(P)-binding Rossmann-fold domains"/>
    <property type="match status" value="1"/>
</dbReference>
<dbReference type="Proteomes" id="UP000800097">
    <property type="component" value="Unassembled WGS sequence"/>
</dbReference>
<evidence type="ECO:0000313" key="4">
    <source>
        <dbReference type="Proteomes" id="UP000800097"/>
    </source>
</evidence>
<protein>
    <submittedName>
        <fullName evidence="3">NAD(P)-binding protein</fullName>
    </submittedName>
</protein>
<comment type="similarity">
    <text evidence="1">Belongs to the short-chain dehydrogenases/reductases (SDR) family.</text>
</comment>
<dbReference type="InterPro" id="IPR036291">
    <property type="entry name" value="NAD(P)-bd_dom_sf"/>
</dbReference>
<evidence type="ECO:0000313" key="3">
    <source>
        <dbReference type="EMBL" id="KAF2273868.1"/>
    </source>
</evidence>
<accession>A0A6A6JCZ0</accession>
<dbReference type="AlphaFoldDB" id="A0A6A6JCZ0"/>
<evidence type="ECO:0000256" key="1">
    <source>
        <dbReference type="ARBA" id="ARBA00006484"/>
    </source>
</evidence>
<dbReference type="EMBL" id="ML986507">
    <property type="protein sequence ID" value="KAF2273868.1"/>
    <property type="molecule type" value="Genomic_DNA"/>
</dbReference>
<name>A0A6A6JCZ0_WESOR</name>
<sequence length="229" mass="25005">MSANRTIVVFGSGPGIGSHVAAQFASQGFTHIILLARNEKRLQEDKGAVVKANPDAKVDILTVDLEDIKSIPAVLKQIDNLTTAVDVVFFNAAIIRFAEPLKAPVEELEQDFKITNLALYVVAQWAVPKLQQHAKDSPSAKPALIVTNSHLPWDPIPQLLSLSLTKASQANMVKSFHVAFSGSGVHFGLIRVEGIVDPQNKVLNPRTIAEKTWEFYQGGEGLDLHLKEE</sequence>
<dbReference type="OrthoDB" id="5336600at2759"/>
<proteinExistence type="inferred from homology"/>
<dbReference type="InterPro" id="IPR002347">
    <property type="entry name" value="SDR_fam"/>
</dbReference>
<dbReference type="Gene3D" id="3.40.50.720">
    <property type="entry name" value="NAD(P)-binding Rossmann-like Domain"/>
    <property type="match status" value="1"/>
</dbReference>
<dbReference type="GeneID" id="54549685"/>
<dbReference type="Pfam" id="PF00106">
    <property type="entry name" value="adh_short"/>
    <property type="match status" value="1"/>
</dbReference>
<keyword evidence="2" id="KW-0560">Oxidoreductase</keyword>
<gene>
    <name evidence="3" type="ORF">EI97DRAFT_403631</name>
</gene>
<dbReference type="CDD" id="cd05233">
    <property type="entry name" value="SDR_c"/>
    <property type="match status" value="1"/>
</dbReference>
<evidence type="ECO:0000256" key="2">
    <source>
        <dbReference type="ARBA" id="ARBA00023002"/>
    </source>
</evidence>
<dbReference type="RefSeq" id="XP_033651407.1">
    <property type="nucleotide sequence ID" value="XM_033796510.1"/>
</dbReference>
<organism evidence="3 4">
    <name type="scientific">Westerdykella ornata</name>
    <dbReference type="NCBI Taxonomy" id="318751"/>
    <lineage>
        <taxon>Eukaryota</taxon>
        <taxon>Fungi</taxon>
        <taxon>Dikarya</taxon>
        <taxon>Ascomycota</taxon>
        <taxon>Pezizomycotina</taxon>
        <taxon>Dothideomycetes</taxon>
        <taxon>Pleosporomycetidae</taxon>
        <taxon>Pleosporales</taxon>
        <taxon>Sporormiaceae</taxon>
        <taxon>Westerdykella</taxon>
    </lineage>
</organism>
<dbReference type="PANTHER" id="PTHR43669">
    <property type="entry name" value="5-KETO-D-GLUCONATE 5-REDUCTASE"/>
    <property type="match status" value="1"/>
</dbReference>
<keyword evidence="4" id="KW-1185">Reference proteome</keyword>